<evidence type="ECO:0000256" key="3">
    <source>
        <dbReference type="ARBA" id="ARBA00023134"/>
    </source>
</evidence>
<dbReference type="AlphaFoldDB" id="A0A8H6VVP3"/>
<keyword evidence="6" id="KW-1185">Reference proteome</keyword>
<feature type="compositionally biased region" description="Basic and acidic residues" evidence="4">
    <location>
        <begin position="248"/>
        <end position="258"/>
    </location>
</feature>
<accession>A0A8H6VVP3</accession>
<dbReference type="Proteomes" id="UP000636479">
    <property type="component" value="Unassembled WGS sequence"/>
</dbReference>
<dbReference type="SUPFAM" id="SSF52540">
    <property type="entry name" value="P-loop containing nucleoside triphosphate hydrolases"/>
    <property type="match status" value="1"/>
</dbReference>
<feature type="region of interest" description="Disordered" evidence="4">
    <location>
        <begin position="1"/>
        <end position="22"/>
    </location>
</feature>
<dbReference type="GO" id="GO:0005525">
    <property type="term" value="F:GTP binding"/>
    <property type="evidence" value="ECO:0007669"/>
    <property type="project" value="UniProtKB-KW"/>
</dbReference>
<dbReference type="InterPro" id="IPR006762">
    <property type="entry name" value="Gtr1_RagA"/>
</dbReference>
<dbReference type="EMBL" id="JACAZF010000010">
    <property type="protein sequence ID" value="KAF7293626.1"/>
    <property type="molecule type" value="Genomic_DNA"/>
</dbReference>
<feature type="compositionally biased region" description="Acidic residues" evidence="4">
    <location>
        <begin position="693"/>
        <end position="706"/>
    </location>
</feature>
<dbReference type="GO" id="GO:0000329">
    <property type="term" value="C:fungal-type vacuole membrane"/>
    <property type="evidence" value="ECO:0007669"/>
    <property type="project" value="TreeGrafter"/>
</dbReference>
<proteinExistence type="inferred from homology"/>
<evidence type="ECO:0000313" key="6">
    <source>
        <dbReference type="Proteomes" id="UP000636479"/>
    </source>
</evidence>
<name>A0A8H6VVP3_9AGAR</name>
<evidence type="ECO:0000256" key="2">
    <source>
        <dbReference type="ARBA" id="ARBA00022741"/>
    </source>
</evidence>
<dbReference type="InterPro" id="IPR027417">
    <property type="entry name" value="P-loop_NTPase"/>
</dbReference>
<dbReference type="PANTHER" id="PTHR11259:SF2">
    <property type="entry name" value="GH16429P"/>
    <property type="match status" value="1"/>
</dbReference>
<dbReference type="RefSeq" id="XP_037215789.1">
    <property type="nucleotide sequence ID" value="XM_037367957.1"/>
</dbReference>
<dbReference type="Pfam" id="PF04670">
    <property type="entry name" value="Gtr1_RagA"/>
    <property type="match status" value="1"/>
</dbReference>
<dbReference type="GO" id="GO:0005634">
    <property type="term" value="C:nucleus"/>
    <property type="evidence" value="ECO:0007669"/>
    <property type="project" value="TreeGrafter"/>
</dbReference>
<dbReference type="Gene3D" id="3.30.450.190">
    <property type="match status" value="1"/>
</dbReference>
<comment type="similarity">
    <text evidence="1">Belongs to the GTR/RAG GTP-binding protein family.</text>
</comment>
<feature type="compositionally biased region" description="Low complexity" evidence="4">
    <location>
        <begin position="267"/>
        <end position="290"/>
    </location>
</feature>
<feature type="region of interest" description="Disordered" evidence="4">
    <location>
        <begin position="248"/>
        <end position="293"/>
    </location>
</feature>
<dbReference type="GO" id="GO:1990131">
    <property type="term" value="C:Gtr1-Gtr2 GTPase complex"/>
    <property type="evidence" value="ECO:0007669"/>
    <property type="project" value="TreeGrafter"/>
</dbReference>
<dbReference type="GeneID" id="59350473"/>
<dbReference type="GO" id="GO:1904263">
    <property type="term" value="P:positive regulation of TORC1 signaling"/>
    <property type="evidence" value="ECO:0007669"/>
    <property type="project" value="TreeGrafter"/>
</dbReference>
<reference evidence="5" key="1">
    <citation type="submission" date="2020-05" db="EMBL/GenBank/DDBJ databases">
        <title>Mycena genomes resolve the evolution of fungal bioluminescence.</title>
        <authorList>
            <person name="Tsai I.J."/>
        </authorList>
    </citation>
    <scope>NUCLEOTIDE SEQUENCE</scope>
    <source>
        <strain evidence="5">171206Taipei</strain>
    </source>
</reference>
<evidence type="ECO:0000256" key="4">
    <source>
        <dbReference type="SAM" id="MobiDB-lite"/>
    </source>
</evidence>
<feature type="region of interest" description="Disordered" evidence="4">
    <location>
        <begin position="690"/>
        <end position="709"/>
    </location>
</feature>
<evidence type="ECO:0000256" key="1">
    <source>
        <dbReference type="ARBA" id="ARBA00007756"/>
    </source>
</evidence>
<dbReference type="OrthoDB" id="3141919at2759"/>
<sequence>MSTYGATSALVRTPSSSSSPSTRTKILLLGQRRAGKSSIKEVLFNALPPKQTFHLETTMRVDRHPYDTIIPLEIWDCPGNITVDTLGAPLCRNLGLLYSSLIFVLFQDVFKQPINKLVEFIVAAQQQNPSIFMEVFVHKSEKFQEDDKIGASKTSGRYKNVFMSRLSTGLHEAFSKVLHKLIHPLPFLEDLVNVFCANSQSPKAFLFDIASRLYVATDNSPVDSATHNLCCDYLAMLNSFGQLYRTPTSRDNRLRLPEEPASTNGHSSPPSTPSSSSSTSSPTKSTSPSPEQARFYPSAAASLHPSTPGTTLTYHLVTPHLALVALVPTAVYEGRRGLLEYNVVFVREGVQEIWEVEREVRRAAPRYVNIPEFSYRWALSLALSCGCANLHLLLPLSGPPEAKSADTVYLRIPCASIRLHLNAVVSAKSLCLLSGLLDDFLLYAGQEASQWLIDQAHAICDPALRRGSLWVWKEQQRKWALVAGSDALVSSTYFYILPNETTTPLSRISEREGKSKTAASGDAAVMRERVLARDGCCWVTGSFEPVCNSHICPKRMGDDVARTIFETFTGQPRPGLSVVDPVFGVCLSLNMDSWFDNYIMGFRYVSPDTYETHIFDNQPQSFTVGGRFRGATSHEQIYRHLARPPVPGHASNPPPGLFRWHYMQCVIHRFGDDQYRSLANIRFTNERYRMEGDSDNEDNGTDDDAEWPSKMFDVGRAVEAEEAEAKGRLDAVLSS</sequence>
<dbReference type="GO" id="GO:0009267">
    <property type="term" value="P:cellular response to starvation"/>
    <property type="evidence" value="ECO:0007669"/>
    <property type="project" value="TreeGrafter"/>
</dbReference>
<evidence type="ECO:0000313" key="5">
    <source>
        <dbReference type="EMBL" id="KAF7293626.1"/>
    </source>
</evidence>
<dbReference type="GO" id="GO:0010507">
    <property type="term" value="P:negative regulation of autophagy"/>
    <property type="evidence" value="ECO:0007669"/>
    <property type="project" value="TreeGrafter"/>
</dbReference>
<gene>
    <name evidence="5" type="ORF">MIND_01141900</name>
</gene>
<feature type="compositionally biased region" description="Low complexity" evidence="4">
    <location>
        <begin position="12"/>
        <end position="22"/>
    </location>
</feature>
<dbReference type="PANTHER" id="PTHR11259">
    <property type="entry name" value="RAS-RELATED GTP BINDING RAG/GTR YEAST"/>
    <property type="match status" value="1"/>
</dbReference>
<keyword evidence="3" id="KW-0342">GTP-binding</keyword>
<comment type="caution">
    <text evidence="5">The sequence shown here is derived from an EMBL/GenBank/DDBJ whole genome shotgun (WGS) entry which is preliminary data.</text>
</comment>
<protein>
    <submittedName>
        <fullName evidence="5">Ras-related GTP-binding protein D</fullName>
    </submittedName>
</protein>
<keyword evidence="2" id="KW-0547">Nucleotide-binding</keyword>
<organism evidence="5 6">
    <name type="scientific">Mycena indigotica</name>
    <dbReference type="NCBI Taxonomy" id="2126181"/>
    <lineage>
        <taxon>Eukaryota</taxon>
        <taxon>Fungi</taxon>
        <taxon>Dikarya</taxon>
        <taxon>Basidiomycota</taxon>
        <taxon>Agaricomycotina</taxon>
        <taxon>Agaricomycetes</taxon>
        <taxon>Agaricomycetidae</taxon>
        <taxon>Agaricales</taxon>
        <taxon>Marasmiineae</taxon>
        <taxon>Mycenaceae</taxon>
        <taxon>Mycena</taxon>
    </lineage>
</organism>
<dbReference type="Gene3D" id="3.40.50.300">
    <property type="entry name" value="P-loop containing nucleotide triphosphate hydrolases"/>
    <property type="match status" value="1"/>
</dbReference>
<dbReference type="GO" id="GO:0003924">
    <property type="term" value="F:GTPase activity"/>
    <property type="evidence" value="ECO:0007669"/>
    <property type="project" value="TreeGrafter"/>
</dbReference>